<evidence type="ECO:0000313" key="2">
    <source>
        <dbReference type="EMBL" id="MQM07853.1"/>
    </source>
</evidence>
<keyword evidence="3" id="KW-1185">Reference proteome</keyword>
<gene>
    <name evidence="2" type="ORF">Taro_040700</name>
</gene>
<accession>A0A843W9M2</accession>
<name>A0A843W9M2_COLES</name>
<organism evidence="2 3">
    <name type="scientific">Colocasia esculenta</name>
    <name type="common">Wild taro</name>
    <name type="synonym">Arum esculentum</name>
    <dbReference type="NCBI Taxonomy" id="4460"/>
    <lineage>
        <taxon>Eukaryota</taxon>
        <taxon>Viridiplantae</taxon>
        <taxon>Streptophyta</taxon>
        <taxon>Embryophyta</taxon>
        <taxon>Tracheophyta</taxon>
        <taxon>Spermatophyta</taxon>
        <taxon>Magnoliopsida</taxon>
        <taxon>Liliopsida</taxon>
        <taxon>Araceae</taxon>
        <taxon>Aroideae</taxon>
        <taxon>Colocasieae</taxon>
        <taxon>Colocasia</taxon>
    </lineage>
</organism>
<evidence type="ECO:0000256" key="1">
    <source>
        <dbReference type="SAM" id="MobiDB-lite"/>
    </source>
</evidence>
<feature type="region of interest" description="Disordered" evidence="1">
    <location>
        <begin position="44"/>
        <end position="148"/>
    </location>
</feature>
<proteinExistence type="predicted"/>
<dbReference type="Proteomes" id="UP000652761">
    <property type="component" value="Unassembled WGS sequence"/>
</dbReference>
<dbReference type="OrthoDB" id="2016911at2759"/>
<dbReference type="PANTHER" id="PTHR35699">
    <property type="entry name" value="F2J10.10 PROTEIN"/>
    <property type="match status" value="1"/>
</dbReference>
<feature type="compositionally biased region" description="Basic and acidic residues" evidence="1">
    <location>
        <begin position="117"/>
        <end position="129"/>
    </location>
</feature>
<dbReference type="AlphaFoldDB" id="A0A843W9M2"/>
<dbReference type="EMBL" id="NMUH01003970">
    <property type="protein sequence ID" value="MQM07853.1"/>
    <property type="molecule type" value="Genomic_DNA"/>
</dbReference>
<feature type="compositionally biased region" description="Basic and acidic residues" evidence="1">
    <location>
        <begin position="44"/>
        <end position="63"/>
    </location>
</feature>
<dbReference type="PANTHER" id="PTHR35699:SF1">
    <property type="entry name" value="F2J10.10 PROTEIN"/>
    <property type="match status" value="1"/>
</dbReference>
<protein>
    <submittedName>
        <fullName evidence="2">Uncharacterized protein</fullName>
    </submittedName>
</protein>
<sequence>MVMACLQLSRPGVSPVLGVRPVIRRRGSSGLGGGVLPLRCCLREDKTSSSGEEERPESMFSKELKRRGMTPTPPTKESASTRGMYPGVSEEVGVEEELDGGSGGRGSTKRNGVASVEYEKDLANQRERSMALNSEGLGVRQPSPLMFA</sequence>
<evidence type="ECO:0000313" key="3">
    <source>
        <dbReference type="Proteomes" id="UP000652761"/>
    </source>
</evidence>
<comment type="caution">
    <text evidence="2">The sequence shown here is derived from an EMBL/GenBank/DDBJ whole genome shotgun (WGS) entry which is preliminary data.</text>
</comment>
<reference evidence="2" key="1">
    <citation type="submission" date="2017-07" db="EMBL/GenBank/DDBJ databases">
        <title>Taro Niue Genome Assembly and Annotation.</title>
        <authorList>
            <person name="Atibalentja N."/>
            <person name="Keating K."/>
            <person name="Fields C.J."/>
        </authorList>
    </citation>
    <scope>NUCLEOTIDE SEQUENCE</scope>
    <source>
        <strain evidence="2">Niue_2</strain>
        <tissue evidence="2">Leaf</tissue>
    </source>
</reference>